<evidence type="ECO:0000256" key="9">
    <source>
        <dbReference type="SAM" id="MobiDB-lite"/>
    </source>
</evidence>
<keyword evidence="6 10" id="KW-0472">Membrane</keyword>
<reference evidence="12 13" key="1">
    <citation type="journal article" date="2024" name="BMC Genomics">
        <title>De novo assembly and annotation of Popillia japonica's genome with initial clues to its potential as an invasive pest.</title>
        <authorList>
            <person name="Cucini C."/>
            <person name="Boschi S."/>
            <person name="Funari R."/>
            <person name="Cardaioli E."/>
            <person name="Iannotti N."/>
            <person name="Marturano G."/>
            <person name="Paoli F."/>
            <person name="Bruttini M."/>
            <person name="Carapelli A."/>
            <person name="Frati F."/>
            <person name="Nardi F."/>
        </authorList>
    </citation>
    <scope>NUCLEOTIDE SEQUENCE [LARGE SCALE GENOMIC DNA]</scope>
    <source>
        <strain evidence="12">DMR45628</strain>
    </source>
</reference>
<comment type="subcellular location">
    <subcellularLocation>
        <location evidence="1">Membrane</location>
        <topology evidence="1">Single-pass membrane protein</topology>
    </subcellularLocation>
</comment>
<dbReference type="PROSITE" id="PS50268">
    <property type="entry name" value="CADHERIN_2"/>
    <property type="match status" value="1"/>
</dbReference>
<evidence type="ECO:0000256" key="10">
    <source>
        <dbReference type="SAM" id="Phobius"/>
    </source>
</evidence>
<dbReference type="InterPro" id="IPR050174">
    <property type="entry name" value="Protocadherin/Cadherin-CA"/>
</dbReference>
<evidence type="ECO:0000256" key="8">
    <source>
        <dbReference type="PROSITE-ProRule" id="PRU00043"/>
    </source>
</evidence>
<evidence type="ECO:0000256" key="2">
    <source>
        <dbReference type="ARBA" id="ARBA00022692"/>
    </source>
</evidence>
<dbReference type="PANTHER" id="PTHR24028">
    <property type="entry name" value="CADHERIN-87A"/>
    <property type="match status" value="1"/>
</dbReference>
<dbReference type="Gene3D" id="2.60.40.60">
    <property type="entry name" value="Cadherins"/>
    <property type="match status" value="1"/>
</dbReference>
<feature type="region of interest" description="Disordered" evidence="9">
    <location>
        <begin position="512"/>
        <end position="562"/>
    </location>
</feature>
<feature type="compositionally biased region" description="Basic and acidic residues" evidence="9">
    <location>
        <begin position="549"/>
        <end position="562"/>
    </location>
</feature>
<dbReference type="AlphaFoldDB" id="A0AAW1LX78"/>
<dbReference type="SUPFAM" id="SSF49313">
    <property type="entry name" value="Cadherin-like"/>
    <property type="match status" value="1"/>
</dbReference>
<evidence type="ECO:0000259" key="11">
    <source>
        <dbReference type="PROSITE" id="PS50268"/>
    </source>
</evidence>
<dbReference type="GO" id="GO:0005509">
    <property type="term" value="F:calcium ion binding"/>
    <property type="evidence" value="ECO:0007669"/>
    <property type="project" value="UniProtKB-UniRule"/>
</dbReference>
<keyword evidence="5 10" id="KW-1133">Transmembrane helix</keyword>
<dbReference type="GO" id="GO:0007156">
    <property type="term" value="P:homophilic cell adhesion via plasma membrane adhesion molecules"/>
    <property type="evidence" value="ECO:0007669"/>
    <property type="project" value="InterPro"/>
</dbReference>
<dbReference type="PANTHER" id="PTHR24028:SF328">
    <property type="entry name" value="CADHERIN-3"/>
    <property type="match status" value="1"/>
</dbReference>
<evidence type="ECO:0000256" key="7">
    <source>
        <dbReference type="ARBA" id="ARBA00023180"/>
    </source>
</evidence>
<dbReference type="InterPro" id="IPR015919">
    <property type="entry name" value="Cadherin-like_sf"/>
</dbReference>
<dbReference type="PROSITE" id="PS00232">
    <property type="entry name" value="CADHERIN_1"/>
    <property type="match status" value="1"/>
</dbReference>
<feature type="domain" description="Cadherin" evidence="11">
    <location>
        <begin position="45"/>
        <end position="205"/>
    </location>
</feature>
<keyword evidence="3" id="KW-0677">Repeat</keyword>
<keyword evidence="4 8" id="KW-0106">Calcium</keyword>
<keyword evidence="13" id="KW-1185">Reference proteome</keyword>
<evidence type="ECO:0000313" key="13">
    <source>
        <dbReference type="Proteomes" id="UP001458880"/>
    </source>
</evidence>
<dbReference type="InterPro" id="IPR020894">
    <property type="entry name" value="Cadherin_CS"/>
</dbReference>
<evidence type="ECO:0000256" key="6">
    <source>
        <dbReference type="ARBA" id="ARBA00023136"/>
    </source>
</evidence>
<dbReference type="Proteomes" id="UP001458880">
    <property type="component" value="Unassembled WGS sequence"/>
</dbReference>
<protein>
    <recommendedName>
        <fullName evidence="11">Cadherin domain-containing protein</fullName>
    </recommendedName>
</protein>
<accession>A0AAW1LX78</accession>
<name>A0AAW1LX78_POPJA</name>
<feature type="transmembrane region" description="Helical" evidence="10">
    <location>
        <begin position="429"/>
        <end position="453"/>
    </location>
</feature>
<organism evidence="12 13">
    <name type="scientific">Popillia japonica</name>
    <name type="common">Japanese beetle</name>
    <dbReference type="NCBI Taxonomy" id="7064"/>
    <lineage>
        <taxon>Eukaryota</taxon>
        <taxon>Metazoa</taxon>
        <taxon>Ecdysozoa</taxon>
        <taxon>Arthropoda</taxon>
        <taxon>Hexapoda</taxon>
        <taxon>Insecta</taxon>
        <taxon>Pterygota</taxon>
        <taxon>Neoptera</taxon>
        <taxon>Endopterygota</taxon>
        <taxon>Coleoptera</taxon>
        <taxon>Polyphaga</taxon>
        <taxon>Scarabaeiformia</taxon>
        <taxon>Scarabaeidae</taxon>
        <taxon>Rutelinae</taxon>
        <taxon>Popillia</taxon>
    </lineage>
</organism>
<evidence type="ECO:0000256" key="1">
    <source>
        <dbReference type="ARBA" id="ARBA00004167"/>
    </source>
</evidence>
<keyword evidence="7" id="KW-0325">Glycoprotein</keyword>
<dbReference type="EMBL" id="JASPKY010000070">
    <property type="protein sequence ID" value="KAK9739852.1"/>
    <property type="molecule type" value="Genomic_DNA"/>
</dbReference>
<dbReference type="GO" id="GO:0005886">
    <property type="term" value="C:plasma membrane"/>
    <property type="evidence" value="ECO:0007669"/>
    <property type="project" value="InterPro"/>
</dbReference>
<dbReference type="InterPro" id="IPR002126">
    <property type="entry name" value="Cadherin-like_dom"/>
</dbReference>
<keyword evidence="2 10" id="KW-0812">Transmembrane</keyword>
<evidence type="ECO:0000256" key="5">
    <source>
        <dbReference type="ARBA" id="ARBA00022989"/>
    </source>
</evidence>
<gene>
    <name evidence="12" type="ORF">QE152_g8638</name>
</gene>
<sequence>MINNEDLLPAGLYEFTVTATGDLSGASVTQPVTITVVAVEDTITVDSDEVCDDGARVTYSLLVKNIEENSAQILLPSAYPDENIAYILEINDVSPSAGAGRFYVSEDGQSIGCQALDRESSDFAGMAVTQYTVTISVTELDGEEVTNQNYRNNVARISNETYVQSLASSRADSEQYILINDILNSPTRTIITIIVEDVNDNRPVFPVTSMVVGYPSSTLLSVIAPPYIVQVEATDDDIGINAELAYEVSDSPVIIHSSSGIVYPTDGMPDNDFTFTVRATDQNGEGLLSSNSLQVQVKILGEEHISILTLENVKILGEEHISILTLENVFLEDIDEKLSRLSQVANVDIKQLTASVLPSTTITNRQLRADEKYYLIITVYALDSSNDLVTTEQLQEALANVAGLSVVTLPKASSDGNSSDNSSDSNTGLIAAVAVLAAILLLLLIGFLAFYYFRLRKNKPHDHMTEENAPSTGTSTPPQYQKNIAMTRSSSKLSHLGQDIEKMERRPTGILITGAVGAPDDDSPPVSPPKERRKSVVFNANVEQINIDTSRDSDDGIESSKL</sequence>
<evidence type="ECO:0000256" key="4">
    <source>
        <dbReference type="ARBA" id="ARBA00022837"/>
    </source>
</evidence>
<proteinExistence type="predicted"/>
<dbReference type="CDD" id="cd11304">
    <property type="entry name" value="Cadherin_repeat"/>
    <property type="match status" value="1"/>
</dbReference>
<evidence type="ECO:0000256" key="3">
    <source>
        <dbReference type="ARBA" id="ARBA00022737"/>
    </source>
</evidence>
<evidence type="ECO:0000313" key="12">
    <source>
        <dbReference type="EMBL" id="KAK9739852.1"/>
    </source>
</evidence>
<comment type="caution">
    <text evidence="12">The sequence shown here is derived from an EMBL/GenBank/DDBJ whole genome shotgun (WGS) entry which is preliminary data.</text>
</comment>